<dbReference type="Gene3D" id="3.30.365.10">
    <property type="entry name" value="Aldehyde oxidase/xanthine dehydrogenase, molybdopterin binding domain"/>
    <property type="match status" value="4"/>
</dbReference>
<dbReference type="Pfam" id="PF20256">
    <property type="entry name" value="MoCoBD_2"/>
    <property type="match status" value="1"/>
</dbReference>
<evidence type="ECO:0000256" key="2">
    <source>
        <dbReference type="ARBA" id="ARBA00023002"/>
    </source>
</evidence>
<dbReference type="InterPro" id="IPR000674">
    <property type="entry name" value="Ald_Oxase/Xan_DH_a/b"/>
</dbReference>
<dbReference type="EMBL" id="QGGW01000005">
    <property type="protein sequence ID" value="PWK60287.1"/>
    <property type="molecule type" value="Genomic_DNA"/>
</dbReference>
<dbReference type="InterPro" id="IPR008274">
    <property type="entry name" value="AldOxase/xan_DH_MoCoBD1"/>
</dbReference>
<dbReference type="RefSeq" id="WP_109668641.1">
    <property type="nucleotide sequence ID" value="NZ_QGGW01000005.1"/>
</dbReference>
<dbReference type="PANTHER" id="PTHR11908">
    <property type="entry name" value="XANTHINE DEHYDROGENASE"/>
    <property type="match status" value="1"/>
</dbReference>
<organism evidence="4 5">
    <name type="scientific">Roseicyclus mahoneyensis</name>
    <dbReference type="NCBI Taxonomy" id="164332"/>
    <lineage>
        <taxon>Bacteria</taxon>
        <taxon>Pseudomonadati</taxon>
        <taxon>Pseudomonadota</taxon>
        <taxon>Alphaproteobacteria</taxon>
        <taxon>Rhodobacterales</taxon>
        <taxon>Roseobacteraceae</taxon>
        <taxon>Roseicyclus</taxon>
    </lineage>
</organism>
<dbReference type="InterPro" id="IPR037165">
    <property type="entry name" value="AldOxase/xan_DH_Mopterin-bd_sf"/>
</dbReference>
<dbReference type="GO" id="GO:0016491">
    <property type="term" value="F:oxidoreductase activity"/>
    <property type="evidence" value="ECO:0007669"/>
    <property type="project" value="UniProtKB-KW"/>
</dbReference>
<comment type="caution">
    <text evidence="4">The sequence shown here is derived from an EMBL/GenBank/DDBJ whole genome shotgun (WGS) entry which is preliminary data.</text>
</comment>
<evidence type="ECO:0000313" key="4">
    <source>
        <dbReference type="EMBL" id="PWK60287.1"/>
    </source>
</evidence>
<keyword evidence="2" id="KW-0560">Oxidoreductase</keyword>
<evidence type="ECO:0000313" key="5">
    <source>
        <dbReference type="Proteomes" id="UP000245708"/>
    </source>
</evidence>
<dbReference type="AlphaFoldDB" id="A0A316GH14"/>
<dbReference type="Pfam" id="PF01315">
    <property type="entry name" value="Ald_Xan_dh_C"/>
    <property type="match status" value="1"/>
</dbReference>
<keyword evidence="5" id="KW-1185">Reference proteome</keyword>
<dbReference type="InterPro" id="IPR036856">
    <property type="entry name" value="Ald_Oxase/Xan_DH_a/b_sf"/>
</dbReference>
<name>A0A316GH14_9RHOB</name>
<dbReference type="SUPFAM" id="SSF56003">
    <property type="entry name" value="Molybdenum cofactor-binding domain"/>
    <property type="match status" value="1"/>
</dbReference>
<dbReference type="InterPro" id="IPR016208">
    <property type="entry name" value="Ald_Oxase/xanthine_DH-like"/>
</dbReference>
<dbReference type="OrthoDB" id="9758509at2"/>
<gene>
    <name evidence="4" type="ORF">C7455_105272</name>
</gene>
<keyword evidence="1" id="KW-0500">Molybdenum</keyword>
<dbReference type="Proteomes" id="UP000245708">
    <property type="component" value="Unassembled WGS sequence"/>
</dbReference>
<proteinExistence type="predicted"/>
<evidence type="ECO:0000256" key="1">
    <source>
        <dbReference type="ARBA" id="ARBA00022505"/>
    </source>
</evidence>
<accession>A0A316GH14</accession>
<sequence length="768" mass="79105">MSVIGRALPRFEDDTLLRGAGRYAGDLAPEGMAHLVFLRSPVAAGRIMRLDASGVAAMPGVLAVIDAATLAGAGIAALPAPALPAHLARGPVHAPTFPVLAQDAVHHVGQPILAIVAETAAAAQDALEAVILDIEDRPVMADLAQAGDGPAVWDSATGNRIFRVEMGDAAATEAALSGAAHRITRRLSISRVTAAPMEPRGALGEWDESSGRYTLSLGTQAAHRLGDGMRALMGLPEGALRVRSVLCGGSFGMRNGAMPEFAPVLLAARLTGRPVRWVETRSEAFLADPQARDQIVEATLGLDAAGRFVGLSVAVTAGIGAFAGPSSLMSSFNNLPSVAGVYRLPAIHATVEGVHLNTQTVAAYRGAGRPEAAYVIERMIDIAAREIGIDRVDLRRRNMLRAEELPHRTALGYTYDSGDFPAVLDRALAAGDWAGFAARRAEAAARGRLRGIGLACTIEIAGGPAMTPMPEYAAVTLTAEGCTLRLGTGDAGQGHGTAFAQIAAEALGIGMDHIRLIAGDTDLVARATGTFGSRSIGAAGSALWHACGDAIDQLRVHAARHLEAAALDITFADGTFRVPGTNRAVTLEALLTAEDLTIEAERWEATKGPSYPNGAHIAEVEIDPETGALILSRYLAVEDIGRVINPLLAHGQLHGGVAQGAGQALMEAIVFDPGSGQLLSGSFMDYAMPRASDLPFIDVAAMPAPTTSNALGTKGAGEAGTVGALPALASAIADALAPLGIGHVDMPATPAAIWQAIRDAEVTSSAAC</sequence>
<dbReference type="SUPFAM" id="SSF54665">
    <property type="entry name" value="CO dehydrogenase molybdoprotein N-domain-like"/>
    <property type="match status" value="1"/>
</dbReference>
<dbReference type="InterPro" id="IPR046867">
    <property type="entry name" value="AldOxase/xan_DH_MoCoBD2"/>
</dbReference>
<feature type="domain" description="Aldehyde oxidase/xanthine dehydrogenase a/b hammerhead" evidence="3">
    <location>
        <begin position="18"/>
        <end position="138"/>
    </location>
</feature>
<evidence type="ECO:0000259" key="3">
    <source>
        <dbReference type="SMART" id="SM01008"/>
    </source>
</evidence>
<dbReference type="Gene3D" id="3.90.1170.50">
    <property type="entry name" value="Aldehyde oxidase/xanthine dehydrogenase, a/b hammerhead"/>
    <property type="match status" value="1"/>
</dbReference>
<dbReference type="GO" id="GO:0005506">
    <property type="term" value="F:iron ion binding"/>
    <property type="evidence" value="ECO:0007669"/>
    <property type="project" value="InterPro"/>
</dbReference>
<dbReference type="PANTHER" id="PTHR11908:SF132">
    <property type="entry name" value="ALDEHYDE OXIDASE 1-RELATED"/>
    <property type="match status" value="1"/>
</dbReference>
<dbReference type="SMART" id="SM01008">
    <property type="entry name" value="Ald_Xan_dh_C"/>
    <property type="match status" value="1"/>
</dbReference>
<protein>
    <submittedName>
        <fullName evidence="4">Carbon-monoxide dehydrogenase large subunit</fullName>
    </submittedName>
</protein>
<dbReference type="Pfam" id="PF02738">
    <property type="entry name" value="MoCoBD_1"/>
    <property type="match status" value="1"/>
</dbReference>
<reference evidence="4 5" key="1">
    <citation type="submission" date="2018-05" db="EMBL/GenBank/DDBJ databases">
        <title>Genomic Encyclopedia of Type Strains, Phase IV (KMG-IV): sequencing the most valuable type-strain genomes for metagenomic binning, comparative biology and taxonomic classification.</title>
        <authorList>
            <person name="Goeker M."/>
        </authorList>
    </citation>
    <scope>NUCLEOTIDE SEQUENCE [LARGE SCALE GENOMIC DNA]</scope>
    <source>
        <strain evidence="4 5">DSM 16097</strain>
    </source>
</reference>